<keyword evidence="3 6" id="KW-0285">Flavoprotein</keyword>
<evidence type="ECO:0000256" key="1">
    <source>
        <dbReference type="ARBA" id="ARBA00001974"/>
    </source>
</evidence>
<dbReference type="Gene3D" id="1.20.140.10">
    <property type="entry name" value="Butyryl-CoA Dehydrogenase, subunit A, domain 3"/>
    <property type="match status" value="1"/>
</dbReference>
<gene>
    <name evidence="10" type="ORF">MHPYR_100058</name>
</gene>
<dbReference type="Gene3D" id="1.10.540.10">
    <property type="entry name" value="Acyl-CoA dehydrogenase/oxidase, N-terminal domain"/>
    <property type="match status" value="1"/>
</dbReference>
<dbReference type="GO" id="GO:0016627">
    <property type="term" value="F:oxidoreductase activity, acting on the CH-CH group of donors"/>
    <property type="evidence" value="ECO:0007669"/>
    <property type="project" value="InterPro"/>
</dbReference>
<feature type="domain" description="Acyl-CoA dehydrogenase/oxidase N-terminal" evidence="9">
    <location>
        <begin position="6"/>
        <end position="127"/>
    </location>
</feature>
<evidence type="ECO:0000256" key="6">
    <source>
        <dbReference type="RuleBase" id="RU362125"/>
    </source>
</evidence>
<evidence type="ECO:0000256" key="2">
    <source>
        <dbReference type="ARBA" id="ARBA00009347"/>
    </source>
</evidence>
<keyword evidence="5 6" id="KW-0560">Oxidoreductase</keyword>
<organism evidence="10">
    <name type="scientific">uncultured Mycobacterium sp</name>
    <dbReference type="NCBI Taxonomy" id="171292"/>
    <lineage>
        <taxon>Bacteria</taxon>
        <taxon>Bacillati</taxon>
        <taxon>Actinomycetota</taxon>
        <taxon>Actinomycetes</taxon>
        <taxon>Mycobacteriales</taxon>
        <taxon>Mycobacteriaceae</taxon>
        <taxon>Mycobacterium</taxon>
        <taxon>environmental samples</taxon>
    </lineage>
</organism>
<dbReference type="InterPro" id="IPR036250">
    <property type="entry name" value="AcylCo_DH-like_C"/>
</dbReference>
<keyword evidence="4 6" id="KW-0274">FAD</keyword>
<evidence type="ECO:0000256" key="3">
    <source>
        <dbReference type="ARBA" id="ARBA00022630"/>
    </source>
</evidence>
<sequence>MDFSFTEEDEAFRDELRGWLDSQLPPFLEQWNRDDGVSVASDFNRSQERRRDWQRRLNEGRWAAINWPLAWNGREATPVQNAVYAEEMARVRAPGLYNPNGIWQIGPMILQWGTSEQQQLWLPSILTATDHWCQGFSEPDAGSDLANIATTAIADGDSYVINGQKTWISSAHLATWGLFLLRTDPTAIRRGAKHEGITAFILNLKTPGIQCSSIRDMTNDTMLNDVYFTDVRIPQSYRLGEEGQGWSVAMSTLGHERVGTAGLSVTMAGDLKALISLARSHNPDALRDPALRHRIGRLHAEIELTRLLNYRALTKIVKGQPNWPEVPLAKLQWSSISQSLAELAIDVLGPAGLLGPNAPGAIDNGSWVRNYAWQRYTSIGAGATEIQKNIIAKKAMKLAASR</sequence>
<comment type="similarity">
    <text evidence="2 6">Belongs to the acyl-CoA dehydrogenase family.</text>
</comment>
<dbReference type="InterPro" id="IPR013786">
    <property type="entry name" value="AcylCoA_DH/ox_N"/>
</dbReference>
<dbReference type="InterPro" id="IPR009100">
    <property type="entry name" value="AcylCoA_DH/oxidase_NM_dom_sf"/>
</dbReference>
<dbReference type="EMBL" id="FLQS01000002">
    <property type="protein sequence ID" value="SBS71073.1"/>
    <property type="molecule type" value="Genomic_DNA"/>
</dbReference>
<name>A0A1Y5NXE9_9MYCO</name>
<evidence type="ECO:0000259" key="9">
    <source>
        <dbReference type="Pfam" id="PF02771"/>
    </source>
</evidence>
<evidence type="ECO:0000313" key="10">
    <source>
        <dbReference type="EMBL" id="SBS71073.1"/>
    </source>
</evidence>
<dbReference type="InterPro" id="IPR037069">
    <property type="entry name" value="AcylCoA_DH/ox_N_sf"/>
</dbReference>
<feature type="domain" description="Acyl-CoA dehydrogenase/oxidase C-terminal" evidence="7">
    <location>
        <begin position="243"/>
        <end position="395"/>
    </location>
</feature>
<evidence type="ECO:0000256" key="4">
    <source>
        <dbReference type="ARBA" id="ARBA00022827"/>
    </source>
</evidence>
<comment type="cofactor">
    <cofactor evidence="1 6">
        <name>FAD</name>
        <dbReference type="ChEBI" id="CHEBI:57692"/>
    </cofactor>
</comment>
<dbReference type="AlphaFoldDB" id="A0A1Y5NXE9"/>
<dbReference type="GO" id="GO:0050660">
    <property type="term" value="F:flavin adenine dinucleotide binding"/>
    <property type="evidence" value="ECO:0007669"/>
    <property type="project" value="InterPro"/>
</dbReference>
<dbReference type="PANTHER" id="PTHR43292">
    <property type="entry name" value="ACYL-COA DEHYDROGENASE"/>
    <property type="match status" value="1"/>
</dbReference>
<dbReference type="Pfam" id="PF02770">
    <property type="entry name" value="Acyl-CoA_dh_M"/>
    <property type="match status" value="1"/>
</dbReference>
<protein>
    <submittedName>
        <fullName evidence="10">Acyl-CoA dehydrogenase</fullName>
    </submittedName>
</protein>
<evidence type="ECO:0000259" key="7">
    <source>
        <dbReference type="Pfam" id="PF00441"/>
    </source>
</evidence>
<dbReference type="PANTHER" id="PTHR43292:SF3">
    <property type="entry name" value="ACYL-COA DEHYDROGENASE FADE29"/>
    <property type="match status" value="1"/>
</dbReference>
<dbReference type="Pfam" id="PF02771">
    <property type="entry name" value="Acyl-CoA_dh_N"/>
    <property type="match status" value="1"/>
</dbReference>
<dbReference type="SUPFAM" id="SSF47203">
    <property type="entry name" value="Acyl-CoA dehydrogenase C-terminal domain-like"/>
    <property type="match status" value="1"/>
</dbReference>
<dbReference type="SUPFAM" id="SSF56645">
    <property type="entry name" value="Acyl-CoA dehydrogenase NM domain-like"/>
    <property type="match status" value="1"/>
</dbReference>
<feature type="domain" description="Acyl-CoA oxidase/dehydrogenase middle" evidence="8">
    <location>
        <begin position="133"/>
        <end position="231"/>
    </location>
</feature>
<dbReference type="InterPro" id="IPR009075">
    <property type="entry name" value="AcylCo_DH/oxidase_C"/>
</dbReference>
<dbReference type="InterPro" id="IPR052161">
    <property type="entry name" value="Mycobact_Acyl-CoA_DH"/>
</dbReference>
<evidence type="ECO:0000259" key="8">
    <source>
        <dbReference type="Pfam" id="PF02770"/>
    </source>
</evidence>
<evidence type="ECO:0000256" key="5">
    <source>
        <dbReference type="ARBA" id="ARBA00023002"/>
    </source>
</evidence>
<dbReference type="GO" id="GO:0005886">
    <property type="term" value="C:plasma membrane"/>
    <property type="evidence" value="ECO:0007669"/>
    <property type="project" value="TreeGrafter"/>
</dbReference>
<dbReference type="InterPro" id="IPR006091">
    <property type="entry name" value="Acyl-CoA_Oxase/DH_mid-dom"/>
</dbReference>
<reference evidence="10" key="1">
    <citation type="submission" date="2016-03" db="EMBL/GenBank/DDBJ databases">
        <authorList>
            <person name="Ploux O."/>
        </authorList>
    </citation>
    <scope>NUCLEOTIDE SEQUENCE</scope>
    <source>
        <strain evidence="10">UC10</strain>
    </source>
</reference>
<proteinExistence type="inferred from homology"/>
<accession>A0A1Y5NXE9</accession>
<dbReference type="Pfam" id="PF00441">
    <property type="entry name" value="Acyl-CoA_dh_1"/>
    <property type="match status" value="1"/>
</dbReference>
<dbReference type="InterPro" id="IPR046373">
    <property type="entry name" value="Acyl-CoA_Oxase/DH_mid-dom_sf"/>
</dbReference>
<dbReference type="Gene3D" id="2.40.110.10">
    <property type="entry name" value="Butyryl-CoA Dehydrogenase, subunit A, domain 2"/>
    <property type="match status" value="1"/>
</dbReference>